<reference evidence="1" key="1">
    <citation type="submission" date="2024-06" db="EMBL/GenBank/DDBJ databases">
        <title>Mesorhizobium karijinii sp. nov., a symbiont of the iconic Swainsona formosa from arid Australia.</title>
        <authorList>
            <person name="Hill Y.J."/>
            <person name="Watkin E.L.J."/>
            <person name="O'Hara G.W."/>
            <person name="Terpolilli J."/>
            <person name="Tye M.L."/>
            <person name="Kohlmeier M.G."/>
        </authorList>
    </citation>
    <scope>NUCLEOTIDE SEQUENCE</scope>
    <source>
        <strain evidence="1">WSM2240</strain>
        <plasmid evidence="1">pMk2240A</plasmid>
    </source>
</reference>
<dbReference type="InterPro" id="IPR024072">
    <property type="entry name" value="DHFR-like_dom_sf"/>
</dbReference>
<keyword evidence="1" id="KW-0808">Transferase</keyword>
<geneLocation type="plasmid" evidence="1">
    <name>pMk2240A</name>
</geneLocation>
<protein>
    <submittedName>
        <fullName evidence="1">Diacylglycerol kinase</fullName>
    </submittedName>
</protein>
<proteinExistence type="predicted"/>
<dbReference type="Gene3D" id="3.40.430.10">
    <property type="entry name" value="Dihydrofolate Reductase, subunit A"/>
    <property type="match status" value="1"/>
</dbReference>
<organism evidence="1">
    <name type="scientific">Mesorhizobium sp. WSM2240</name>
    <dbReference type="NCBI Taxonomy" id="3228851"/>
    <lineage>
        <taxon>Bacteria</taxon>
        <taxon>Pseudomonadati</taxon>
        <taxon>Pseudomonadota</taxon>
        <taxon>Alphaproteobacteria</taxon>
        <taxon>Hyphomicrobiales</taxon>
        <taxon>Phyllobacteriaceae</taxon>
        <taxon>Mesorhizobium</taxon>
    </lineage>
</organism>
<keyword evidence="1" id="KW-0614">Plasmid</keyword>
<dbReference type="GO" id="GO:0016301">
    <property type="term" value="F:kinase activity"/>
    <property type="evidence" value="ECO:0007669"/>
    <property type="project" value="UniProtKB-KW"/>
</dbReference>
<name>A0AAU8CYN3_9HYPH</name>
<dbReference type="RefSeq" id="WP_353646309.1">
    <property type="nucleotide sequence ID" value="NZ_CP159256.1"/>
</dbReference>
<gene>
    <name evidence="1" type="ORF">ABVK50_31795</name>
</gene>
<sequence length="146" mass="16455">MQETVVKVICAIGQSGQMGLKGHLPWEGDRSPEYKADVARFFEITRGHVLAAGPKTISSVPAFARSDRDLFVLRSSMGPEELFKRFAGRIVFIGGGPSVWDVYAPYVSHWDITRLPYDGPADRWFDPQWLTPKSSKRSETVEQVQR</sequence>
<dbReference type="AlphaFoldDB" id="A0AAU8CYN3"/>
<keyword evidence="1" id="KW-0418">Kinase</keyword>
<evidence type="ECO:0000313" key="1">
    <source>
        <dbReference type="EMBL" id="XCG52098.1"/>
    </source>
</evidence>
<dbReference type="SUPFAM" id="SSF53597">
    <property type="entry name" value="Dihydrofolate reductase-like"/>
    <property type="match status" value="1"/>
</dbReference>
<dbReference type="EMBL" id="CP159256">
    <property type="protein sequence ID" value="XCG52098.1"/>
    <property type="molecule type" value="Genomic_DNA"/>
</dbReference>
<accession>A0AAU8CYN3</accession>